<sequence length="326" mass="35624">MRKIVLSCISLMVFWVANAQYNKEHPLVHTYSIVAYDPETGDLGVAVQSHWFSVGTVVTWAEAGVGAIATQSFSNPAFGPQGLALLKTGLNAEQVLEALIKSDEGEAYRQLGIVDASGLAASHTGAKNIPAAGHLVGENFAVQANLMDNDKVWPAMAEAYKNAKGPLAERLIVALEAAQAAGGDIRGKQSAAVLVVSGQPTGKLWLDRKVDIRVDDHAEPLVEIRRLWEVHQAYEYMNKGDLAVEAGDFVAASELYEKAEDMFPDNLEMQYWHAINLANTNKMSEALPMFKSIFKKDEHWRTLTPRLIKNGVLNVSDDQLQAILAQ</sequence>
<keyword evidence="1" id="KW-0802">TPR repeat</keyword>
<dbReference type="InterPro" id="IPR010430">
    <property type="entry name" value="DUF1028"/>
</dbReference>
<dbReference type="Gene3D" id="3.60.20.10">
    <property type="entry name" value="Glutamine Phosphoribosylpyrophosphate, subunit 1, domain 1"/>
    <property type="match status" value="1"/>
</dbReference>
<dbReference type="PANTHER" id="PTHR39328">
    <property type="entry name" value="BLL2871 PROTEIN"/>
    <property type="match status" value="1"/>
</dbReference>
<evidence type="ECO:0000313" key="4">
    <source>
        <dbReference type="Proteomes" id="UP001610063"/>
    </source>
</evidence>
<evidence type="ECO:0000256" key="1">
    <source>
        <dbReference type="PROSITE-ProRule" id="PRU00339"/>
    </source>
</evidence>
<keyword evidence="2" id="KW-0732">Signal</keyword>
<evidence type="ECO:0000256" key="2">
    <source>
        <dbReference type="SAM" id="SignalP"/>
    </source>
</evidence>
<dbReference type="Pfam" id="PF06267">
    <property type="entry name" value="DUF1028"/>
    <property type="match status" value="1"/>
</dbReference>
<name>A0ABW7N6J4_9BACT</name>
<feature type="repeat" description="TPR" evidence="1">
    <location>
        <begin position="233"/>
        <end position="266"/>
    </location>
</feature>
<protein>
    <submittedName>
        <fullName evidence="3">DUF1028 domain-containing protein</fullName>
    </submittedName>
</protein>
<dbReference type="InterPro" id="IPR029055">
    <property type="entry name" value="Ntn_hydrolases_N"/>
</dbReference>
<dbReference type="PANTHER" id="PTHR39328:SF1">
    <property type="entry name" value="BLL2871 PROTEIN"/>
    <property type="match status" value="1"/>
</dbReference>
<dbReference type="SUPFAM" id="SSF48452">
    <property type="entry name" value="TPR-like"/>
    <property type="match status" value="1"/>
</dbReference>
<dbReference type="RefSeq" id="WP_395416069.1">
    <property type="nucleotide sequence ID" value="NZ_JBIPKE010000011.1"/>
</dbReference>
<accession>A0ABW7N6J4</accession>
<dbReference type="InterPro" id="IPR019734">
    <property type="entry name" value="TPR_rpt"/>
</dbReference>
<evidence type="ECO:0000313" key="3">
    <source>
        <dbReference type="EMBL" id="MFH6982329.1"/>
    </source>
</evidence>
<dbReference type="EMBL" id="JBIPKE010000011">
    <property type="protein sequence ID" value="MFH6982329.1"/>
    <property type="molecule type" value="Genomic_DNA"/>
</dbReference>
<gene>
    <name evidence="3" type="ORF">ACHKAR_02710</name>
</gene>
<comment type="caution">
    <text evidence="3">The sequence shown here is derived from an EMBL/GenBank/DDBJ whole genome shotgun (WGS) entry which is preliminary data.</text>
</comment>
<dbReference type="Proteomes" id="UP001610063">
    <property type="component" value="Unassembled WGS sequence"/>
</dbReference>
<reference evidence="3 4" key="1">
    <citation type="journal article" date="2013" name="Int. J. Syst. Evol. Microbiol.">
        <title>Marinoscillum luteum sp. nov., isolated from marine sediment.</title>
        <authorList>
            <person name="Cha I.T."/>
            <person name="Park S.J."/>
            <person name="Kim S.J."/>
            <person name="Kim J.G."/>
            <person name="Jung M.Y."/>
            <person name="Shin K.S."/>
            <person name="Kwon K.K."/>
            <person name="Yang S.H."/>
            <person name="Seo Y.S."/>
            <person name="Rhee S.K."/>
        </authorList>
    </citation>
    <scope>NUCLEOTIDE SEQUENCE [LARGE SCALE GENOMIC DNA]</scope>
    <source>
        <strain evidence="3 4">KCTC 23939</strain>
    </source>
</reference>
<dbReference type="SUPFAM" id="SSF56235">
    <property type="entry name" value="N-terminal nucleophile aminohydrolases (Ntn hydrolases)"/>
    <property type="match status" value="1"/>
</dbReference>
<dbReference type="PROSITE" id="PS50005">
    <property type="entry name" value="TPR"/>
    <property type="match status" value="1"/>
</dbReference>
<feature type="chain" id="PRO_5045184062" evidence="2">
    <location>
        <begin position="20"/>
        <end position="326"/>
    </location>
</feature>
<keyword evidence="4" id="KW-1185">Reference proteome</keyword>
<proteinExistence type="predicted"/>
<feature type="signal peptide" evidence="2">
    <location>
        <begin position="1"/>
        <end position="19"/>
    </location>
</feature>
<dbReference type="InterPro" id="IPR011990">
    <property type="entry name" value="TPR-like_helical_dom_sf"/>
</dbReference>
<organism evidence="3 4">
    <name type="scientific">Marinoscillum luteum</name>
    <dbReference type="NCBI Taxonomy" id="861051"/>
    <lineage>
        <taxon>Bacteria</taxon>
        <taxon>Pseudomonadati</taxon>
        <taxon>Bacteroidota</taxon>
        <taxon>Cytophagia</taxon>
        <taxon>Cytophagales</taxon>
        <taxon>Reichenbachiellaceae</taxon>
        <taxon>Marinoscillum</taxon>
    </lineage>
</organism>